<dbReference type="PANTHER" id="PTHR31807">
    <property type="entry name" value="AUGMIN FAMILY MEMBER"/>
    <property type="match status" value="1"/>
</dbReference>
<proteinExistence type="inferred from homology"/>
<feature type="region of interest" description="Disordered" evidence="2">
    <location>
        <begin position="1"/>
        <end position="31"/>
    </location>
</feature>
<dbReference type="PANTHER" id="PTHR31807:SF37">
    <property type="entry name" value="HAUS AUGMIN-LIKE COMPLEX SUBUNIT 8"/>
    <property type="match status" value="1"/>
</dbReference>
<comment type="similarity">
    <text evidence="1">Belongs to the QWRF family.</text>
</comment>
<comment type="caution">
    <text evidence="3">The sequence shown here is derived from an EMBL/GenBank/DDBJ whole genome shotgun (WGS) entry which is preliminary data.</text>
</comment>
<dbReference type="InterPro" id="IPR007573">
    <property type="entry name" value="QWRF"/>
</dbReference>
<organism evidence="3 4">
    <name type="scientific">Crotalaria pallida</name>
    <name type="common">Smooth rattlebox</name>
    <name type="synonym">Crotalaria striata</name>
    <dbReference type="NCBI Taxonomy" id="3830"/>
    <lineage>
        <taxon>Eukaryota</taxon>
        <taxon>Viridiplantae</taxon>
        <taxon>Streptophyta</taxon>
        <taxon>Embryophyta</taxon>
        <taxon>Tracheophyta</taxon>
        <taxon>Spermatophyta</taxon>
        <taxon>Magnoliopsida</taxon>
        <taxon>eudicotyledons</taxon>
        <taxon>Gunneridae</taxon>
        <taxon>Pentapetalae</taxon>
        <taxon>rosids</taxon>
        <taxon>fabids</taxon>
        <taxon>Fabales</taxon>
        <taxon>Fabaceae</taxon>
        <taxon>Papilionoideae</taxon>
        <taxon>50 kb inversion clade</taxon>
        <taxon>genistoids sensu lato</taxon>
        <taxon>core genistoids</taxon>
        <taxon>Crotalarieae</taxon>
        <taxon>Crotalaria</taxon>
    </lineage>
</organism>
<evidence type="ECO:0000256" key="1">
    <source>
        <dbReference type="ARBA" id="ARBA00010016"/>
    </source>
</evidence>
<keyword evidence="4" id="KW-1185">Reference proteome</keyword>
<protein>
    <submittedName>
        <fullName evidence="3">Uncharacterized protein</fullName>
    </submittedName>
</protein>
<dbReference type="Proteomes" id="UP001372338">
    <property type="component" value="Unassembled WGS sequence"/>
</dbReference>
<dbReference type="EMBL" id="JAYWIO010000004">
    <property type="protein sequence ID" value="KAK7268218.1"/>
    <property type="molecule type" value="Genomic_DNA"/>
</dbReference>
<feature type="compositionally biased region" description="Polar residues" evidence="2">
    <location>
        <begin position="1"/>
        <end position="10"/>
    </location>
</feature>
<evidence type="ECO:0000313" key="3">
    <source>
        <dbReference type="EMBL" id="KAK7268218.1"/>
    </source>
</evidence>
<reference evidence="3 4" key="1">
    <citation type="submission" date="2024-01" db="EMBL/GenBank/DDBJ databases">
        <title>The genomes of 5 underutilized Papilionoideae crops provide insights into root nodulation and disease resistanc.</title>
        <authorList>
            <person name="Yuan L."/>
        </authorList>
    </citation>
    <scope>NUCLEOTIDE SEQUENCE [LARGE SCALE GENOMIC DNA]</scope>
    <source>
        <strain evidence="3">ZHUSHIDOU_FW_LH</strain>
        <tissue evidence="3">Leaf</tissue>
    </source>
</reference>
<dbReference type="GO" id="GO:0008017">
    <property type="term" value="F:microtubule binding"/>
    <property type="evidence" value="ECO:0007669"/>
    <property type="project" value="TreeGrafter"/>
</dbReference>
<dbReference type="GO" id="GO:0005737">
    <property type="term" value="C:cytoplasm"/>
    <property type="evidence" value="ECO:0007669"/>
    <property type="project" value="TreeGrafter"/>
</dbReference>
<name>A0AAN9FAJ7_CROPI</name>
<sequence>MGNTPVSGTGLSSLRRLSSSEEASKPLQRAYSDDVRPLSLDGIGRIGYERKSFDDFSLPVLRPQKSAPATPSEKAGLAFAGVRSQSYSATGSRPASPSRTSVLSRVLSFVADLIKGKKGAAYIEGHQLRLFYNRYLQWRFANARVEAVLFIQTAIVEKTLFNVWNATSSLWEFVIRKRINLQQLMLELKLNSILNDQMTFLDDWAVLERDHVDALSGAVEDLEASTLCLPLTGGATVDIKVLKVAICQAVDIIKTMGSAICSLLSRVEGMNHLISEVAVVVAREKAMLDQCEVILASVATMQVRAMIYGLRK</sequence>
<dbReference type="Pfam" id="PF04484">
    <property type="entry name" value="QWRF"/>
    <property type="match status" value="1"/>
</dbReference>
<evidence type="ECO:0000313" key="4">
    <source>
        <dbReference type="Proteomes" id="UP001372338"/>
    </source>
</evidence>
<dbReference type="GO" id="GO:0051225">
    <property type="term" value="P:spindle assembly"/>
    <property type="evidence" value="ECO:0007669"/>
    <property type="project" value="TreeGrafter"/>
</dbReference>
<evidence type="ECO:0000256" key="2">
    <source>
        <dbReference type="SAM" id="MobiDB-lite"/>
    </source>
</evidence>
<gene>
    <name evidence="3" type="ORF">RIF29_20913</name>
</gene>
<dbReference type="AlphaFoldDB" id="A0AAN9FAJ7"/>
<dbReference type="GO" id="GO:0005880">
    <property type="term" value="C:nuclear microtubule"/>
    <property type="evidence" value="ECO:0007669"/>
    <property type="project" value="TreeGrafter"/>
</dbReference>
<accession>A0AAN9FAJ7</accession>